<accession>A0A9X4R000</accession>
<dbReference type="GO" id="GO:0003677">
    <property type="term" value="F:DNA binding"/>
    <property type="evidence" value="ECO:0007669"/>
    <property type="project" value="InterPro"/>
</dbReference>
<protein>
    <submittedName>
        <fullName evidence="2">Helix-turn-helix domain-containing protein</fullName>
    </submittedName>
</protein>
<dbReference type="CDD" id="cd00093">
    <property type="entry name" value="HTH_XRE"/>
    <property type="match status" value="1"/>
</dbReference>
<evidence type="ECO:0000259" key="1">
    <source>
        <dbReference type="PROSITE" id="PS50943"/>
    </source>
</evidence>
<reference evidence="2" key="1">
    <citation type="submission" date="2022-05" db="EMBL/GenBank/DDBJ databases">
        <title>Comparative genomics of Staphylococcus equorum isolates.</title>
        <authorList>
            <person name="Luelf R.H."/>
        </authorList>
    </citation>
    <scope>NUCLEOTIDE SEQUENCE</scope>
    <source>
        <strain evidence="2">TMW 2.2497</strain>
    </source>
</reference>
<sequence>MSEHIVKNDLKKLLLKKGMSQSTLAKKTQLDKGTIRKIINNEFHDMKMTTIRKLMDVLEVNWDELIISRKKENYFWESLAPYVFNEKNIDLLRVKIYEHDPGLSFEIQPYNNGCNTKLTLKNKKLNIVIEMNMFVYWTGRGITLTIVDLNISNNKEIPLNDYKKYYEKFLYTLESYALDIKVDVIRFNIRKYLNPVVKNEFIIPLEMDDNELKEIVKLVNNYGEVNSIFMWIILLSLNYHRFYEIFDGNEYYKVETYKEADNYLSGDKSISIYERERKRQQIYSNSFEAVINDRYLYKVFNENSKNKIAYKRLF</sequence>
<dbReference type="InterPro" id="IPR001387">
    <property type="entry name" value="Cro/C1-type_HTH"/>
</dbReference>
<evidence type="ECO:0000313" key="2">
    <source>
        <dbReference type="EMBL" id="MDG0847394.1"/>
    </source>
</evidence>
<evidence type="ECO:0000313" key="3">
    <source>
        <dbReference type="Proteomes" id="UP001152422"/>
    </source>
</evidence>
<dbReference type="Pfam" id="PF13443">
    <property type="entry name" value="HTH_26"/>
    <property type="match status" value="1"/>
</dbReference>
<comment type="caution">
    <text evidence="2">The sequence shown here is derived from an EMBL/GenBank/DDBJ whole genome shotgun (WGS) entry which is preliminary data.</text>
</comment>
<dbReference type="Gene3D" id="1.10.260.40">
    <property type="entry name" value="lambda repressor-like DNA-binding domains"/>
    <property type="match status" value="1"/>
</dbReference>
<dbReference type="AlphaFoldDB" id="A0A9X4R000"/>
<feature type="domain" description="HTH cro/C1-type" evidence="1">
    <location>
        <begin position="10"/>
        <end position="65"/>
    </location>
</feature>
<dbReference type="SMART" id="SM00530">
    <property type="entry name" value="HTH_XRE"/>
    <property type="match status" value="1"/>
</dbReference>
<dbReference type="InterPro" id="IPR010982">
    <property type="entry name" value="Lambda_DNA-bd_dom_sf"/>
</dbReference>
<dbReference type="SUPFAM" id="SSF47413">
    <property type="entry name" value="lambda repressor-like DNA-binding domains"/>
    <property type="match status" value="1"/>
</dbReference>
<dbReference type="RefSeq" id="WP_277583689.1">
    <property type="nucleotide sequence ID" value="NZ_JAMBPY010000013.1"/>
</dbReference>
<dbReference type="PROSITE" id="PS50943">
    <property type="entry name" value="HTH_CROC1"/>
    <property type="match status" value="1"/>
</dbReference>
<gene>
    <name evidence="2" type="ORF">M4L89_14345</name>
</gene>
<dbReference type="EMBL" id="JAMBQA010000015">
    <property type="protein sequence ID" value="MDG0847394.1"/>
    <property type="molecule type" value="Genomic_DNA"/>
</dbReference>
<proteinExistence type="predicted"/>
<dbReference type="Proteomes" id="UP001152422">
    <property type="component" value="Unassembled WGS sequence"/>
</dbReference>
<organism evidence="2 3">
    <name type="scientific">Staphylococcus equorum</name>
    <dbReference type="NCBI Taxonomy" id="246432"/>
    <lineage>
        <taxon>Bacteria</taxon>
        <taxon>Bacillati</taxon>
        <taxon>Bacillota</taxon>
        <taxon>Bacilli</taxon>
        <taxon>Bacillales</taxon>
        <taxon>Staphylococcaceae</taxon>
        <taxon>Staphylococcus</taxon>
    </lineage>
</organism>
<name>A0A9X4R000_9STAP</name>
<keyword evidence="3" id="KW-1185">Reference proteome</keyword>